<evidence type="ECO:0000313" key="1">
    <source>
        <dbReference type="EMBL" id="KAF7400234.1"/>
    </source>
</evidence>
<sequence length="120" mass="13321">MELKILRIDLQDSDAENVEKYSMKEEVKYILGYNSKVILHISANKAEIVANKFIRSLALNLLFISLKALHDALLEACSSINAYPSGMVSVRAGVSHLIFVTEEAVFTFSSLPYVNSLAIN</sequence>
<dbReference type="AlphaFoldDB" id="A0A834N9T7"/>
<dbReference type="Proteomes" id="UP000600918">
    <property type="component" value="Unassembled WGS sequence"/>
</dbReference>
<organism evidence="1 2">
    <name type="scientific">Vespula pensylvanica</name>
    <name type="common">Western yellow jacket</name>
    <name type="synonym">Wasp</name>
    <dbReference type="NCBI Taxonomy" id="30213"/>
    <lineage>
        <taxon>Eukaryota</taxon>
        <taxon>Metazoa</taxon>
        <taxon>Ecdysozoa</taxon>
        <taxon>Arthropoda</taxon>
        <taxon>Hexapoda</taxon>
        <taxon>Insecta</taxon>
        <taxon>Pterygota</taxon>
        <taxon>Neoptera</taxon>
        <taxon>Endopterygota</taxon>
        <taxon>Hymenoptera</taxon>
        <taxon>Apocrita</taxon>
        <taxon>Aculeata</taxon>
        <taxon>Vespoidea</taxon>
        <taxon>Vespidae</taxon>
        <taxon>Vespinae</taxon>
        <taxon>Vespula</taxon>
    </lineage>
</organism>
<protein>
    <submittedName>
        <fullName evidence="1">Uncharacterized protein</fullName>
    </submittedName>
</protein>
<name>A0A834N9T7_VESPE</name>
<comment type="caution">
    <text evidence="1">The sequence shown here is derived from an EMBL/GenBank/DDBJ whole genome shotgun (WGS) entry which is preliminary data.</text>
</comment>
<accession>A0A834N9T7</accession>
<gene>
    <name evidence="1" type="ORF">H0235_015971</name>
</gene>
<dbReference type="EMBL" id="JACSDY010000018">
    <property type="protein sequence ID" value="KAF7400234.1"/>
    <property type="molecule type" value="Genomic_DNA"/>
</dbReference>
<reference evidence="1" key="1">
    <citation type="journal article" date="2020" name="G3 (Bethesda)">
        <title>High-Quality Assemblies for Three Invasive Social Wasps from the &lt;i&gt;Vespula&lt;/i&gt; Genus.</title>
        <authorList>
            <person name="Harrop T.W.R."/>
            <person name="Guhlin J."/>
            <person name="McLaughlin G.M."/>
            <person name="Permina E."/>
            <person name="Stockwell P."/>
            <person name="Gilligan J."/>
            <person name="Le Lec M.F."/>
            <person name="Gruber M.A.M."/>
            <person name="Quinn O."/>
            <person name="Lovegrove M."/>
            <person name="Duncan E.J."/>
            <person name="Remnant E.J."/>
            <person name="Van Eeckhoven J."/>
            <person name="Graham B."/>
            <person name="Knapp R.A."/>
            <person name="Langford K.W."/>
            <person name="Kronenberg Z."/>
            <person name="Press M.O."/>
            <person name="Eacker S.M."/>
            <person name="Wilson-Rankin E.E."/>
            <person name="Purcell J."/>
            <person name="Lester P.J."/>
            <person name="Dearden P.K."/>
        </authorList>
    </citation>
    <scope>NUCLEOTIDE SEQUENCE</scope>
    <source>
        <strain evidence="1">Volc-1</strain>
    </source>
</reference>
<keyword evidence="2" id="KW-1185">Reference proteome</keyword>
<proteinExistence type="predicted"/>
<evidence type="ECO:0000313" key="2">
    <source>
        <dbReference type="Proteomes" id="UP000600918"/>
    </source>
</evidence>